<feature type="binding site" evidence="11">
    <location>
        <position position="171"/>
    </location>
    <ligand>
        <name>ATP</name>
        <dbReference type="ChEBI" id="CHEBI:30616"/>
    </ligand>
</feature>
<keyword evidence="4 11" id="KW-0963">Cytoplasm</keyword>
<gene>
    <name evidence="11 13" type="primary">pyrH</name>
    <name evidence="13" type="ORF">SOFFGTOCOR_0374</name>
</gene>
<keyword evidence="14" id="KW-1185">Reference proteome</keyword>
<evidence type="ECO:0000256" key="2">
    <source>
        <dbReference type="ARBA" id="ARBA00004791"/>
    </source>
</evidence>
<dbReference type="Gene3D" id="3.40.1160.10">
    <property type="entry name" value="Acetylglutamate kinase-like"/>
    <property type="match status" value="1"/>
</dbReference>
<feature type="binding site" evidence="11">
    <location>
        <position position="77"/>
    </location>
    <ligand>
        <name>UMP</name>
        <dbReference type="ChEBI" id="CHEBI:57865"/>
    </ligand>
</feature>
<comment type="subunit">
    <text evidence="11">Homohexamer.</text>
</comment>
<comment type="caution">
    <text evidence="11">Lacks conserved residue(s) required for the propagation of feature annotation.</text>
</comment>
<dbReference type="Pfam" id="PF00696">
    <property type="entry name" value="AA_kinase"/>
    <property type="match status" value="1"/>
</dbReference>
<keyword evidence="5 11" id="KW-0808">Transferase</keyword>
<keyword evidence="8 11" id="KW-0067">ATP-binding</keyword>
<evidence type="ECO:0000256" key="11">
    <source>
        <dbReference type="HAMAP-Rule" id="MF_01220"/>
    </source>
</evidence>
<feature type="binding site" evidence="11">
    <location>
        <position position="174"/>
    </location>
    <ligand>
        <name>ATP</name>
        <dbReference type="ChEBI" id="CHEBI:30616"/>
    </ligand>
</feature>
<dbReference type="EC" id="2.7.4.22" evidence="11"/>
<dbReference type="EMBL" id="CVRF01000003">
    <property type="protein sequence ID" value="CRK85791.1"/>
    <property type="molecule type" value="Genomic_DNA"/>
</dbReference>
<feature type="binding site" evidence="11">
    <location>
        <position position="62"/>
    </location>
    <ligand>
        <name>ATP</name>
        <dbReference type="ChEBI" id="CHEBI:30616"/>
    </ligand>
</feature>
<feature type="binding site" evidence="11">
    <location>
        <position position="58"/>
    </location>
    <ligand>
        <name>ATP</name>
        <dbReference type="ChEBI" id="CHEBI:30616"/>
    </ligand>
</feature>
<evidence type="ECO:0000256" key="8">
    <source>
        <dbReference type="ARBA" id="ARBA00022840"/>
    </source>
</evidence>
<keyword evidence="6 11" id="KW-0547">Nucleotide-binding</keyword>
<dbReference type="UniPathway" id="UPA00159">
    <property type="reaction ID" value="UER00275"/>
</dbReference>
<evidence type="ECO:0000256" key="5">
    <source>
        <dbReference type="ARBA" id="ARBA00022679"/>
    </source>
</evidence>
<dbReference type="GO" id="GO:0044210">
    <property type="term" value="P:'de novo' CTP biosynthetic process"/>
    <property type="evidence" value="ECO:0007669"/>
    <property type="project" value="UniProtKB-UniRule"/>
</dbReference>
<reference evidence="14" key="1">
    <citation type="submission" date="2015-05" db="EMBL/GenBank/DDBJ databases">
        <authorList>
            <person name="Manzano-Marin A."/>
        </authorList>
    </citation>
    <scope>NUCLEOTIDE SEQUENCE [LARGE SCALE GENOMIC DNA]</scope>
    <source>
        <strain evidence="14">officinalis</strain>
    </source>
</reference>
<evidence type="ECO:0000256" key="1">
    <source>
        <dbReference type="ARBA" id="ARBA00004496"/>
    </source>
</evidence>
<feature type="binding site" evidence="11">
    <location>
        <position position="57"/>
    </location>
    <ligand>
        <name>UMP</name>
        <dbReference type="ChEBI" id="CHEBI:57865"/>
    </ligand>
</feature>
<dbReference type="PIRSF" id="PIRSF005650">
    <property type="entry name" value="Uridylate_kin"/>
    <property type="match status" value="1"/>
</dbReference>
<dbReference type="GO" id="GO:0005524">
    <property type="term" value="F:ATP binding"/>
    <property type="evidence" value="ECO:0007669"/>
    <property type="project" value="UniProtKB-KW"/>
</dbReference>
<dbReference type="Proteomes" id="UP000242301">
    <property type="component" value="Unassembled WGS sequence"/>
</dbReference>
<feature type="binding site" evidence="11">
    <location>
        <position position="166"/>
    </location>
    <ligand>
        <name>ATP</name>
        <dbReference type="ChEBI" id="CHEBI:30616"/>
    </ligand>
</feature>
<dbReference type="InterPro" id="IPR015963">
    <property type="entry name" value="Uridylate_kinase_bac"/>
</dbReference>
<evidence type="ECO:0000313" key="13">
    <source>
        <dbReference type="EMBL" id="CRK85791.1"/>
    </source>
</evidence>
<dbReference type="HAMAP" id="MF_01220_B">
    <property type="entry name" value="PyrH_B"/>
    <property type="match status" value="1"/>
</dbReference>
<dbReference type="CDD" id="cd04254">
    <property type="entry name" value="AAK_UMPK-PyrH-Ec"/>
    <property type="match status" value="1"/>
</dbReference>
<dbReference type="InterPro" id="IPR011817">
    <property type="entry name" value="Uridylate_kinase"/>
</dbReference>
<evidence type="ECO:0000256" key="10">
    <source>
        <dbReference type="ARBA" id="ARBA00047767"/>
    </source>
</evidence>
<dbReference type="PANTHER" id="PTHR42833">
    <property type="entry name" value="URIDYLATE KINASE"/>
    <property type="match status" value="1"/>
</dbReference>
<dbReference type="InterPro" id="IPR001048">
    <property type="entry name" value="Asp/Glu/Uridylate_kinase"/>
</dbReference>
<keyword evidence="9 11" id="KW-0665">Pyrimidine biosynthesis</keyword>
<evidence type="ECO:0000256" key="7">
    <source>
        <dbReference type="ARBA" id="ARBA00022777"/>
    </source>
</evidence>
<dbReference type="AlphaFoldDB" id="A0A0M6WA47"/>
<accession>A0A0M6WA47</accession>
<sequence>MTTSAKLIYQRILLKLSGEALLGKESFGIDFNALTLIAQEIKILVNLGIQIGVVVGGGNLFRGSGLMKTGINRVVCDQMGMLATIMNGLAIKDALNRIHVKTRLMSAIPLNSICDIYNSDYALKLLHDNNIIIFSAGIGNPFFTTDSAACLRGVEIKADIILKATNVDGVYSSDPNKDHKAIMYKKLNFKEALKQELRIMDLTAFALARDHNLPIRIFNMNKPDILRRIALGENEGTLISND</sequence>
<keyword evidence="7 11" id="KW-0418">Kinase</keyword>
<comment type="function">
    <text evidence="11">Catalyzes the reversible phosphorylation of UMP to UDP.</text>
</comment>
<evidence type="ECO:0000256" key="4">
    <source>
        <dbReference type="ARBA" id="ARBA00022490"/>
    </source>
</evidence>
<dbReference type="FunFam" id="3.40.1160.10:FF:000001">
    <property type="entry name" value="Uridylate kinase"/>
    <property type="match status" value="1"/>
</dbReference>
<feature type="binding site" evidence="11">
    <location>
        <begin position="138"/>
        <end position="145"/>
    </location>
    <ligand>
        <name>UMP</name>
        <dbReference type="ChEBI" id="CHEBI:57865"/>
    </ligand>
</feature>
<comment type="activity regulation">
    <text evidence="11">Inhibited by UTP.</text>
</comment>
<evidence type="ECO:0000256" key="9">
    <source>
        <dbReference type="ARBA" id="ARBA00022975"/>
    </source>
</evidence>
<evidence type="ECO:0000256" key="6">
    <source>
        <dbReference type="ARBA" id="ARBA00022741"/>
    </source>
</evidence>
<comment type="catalytic activity">
    <reaction evidence="10 11">
        <text>UMP + ATP = UDP + ADP</text>
        <dbReference type="Rhea" id="RHEA:24400"/>
        <dbReference type="ChEBI" id="CHEBI:30616"/>
        <dbReference type="ChEBI" id="CHEBI:57865"/>
        <dbReference type="ChEBI" id="CHEBI:58223"/>
        <dbReference type="ChEBI" id="CHEBI:456216"/>
        <dbReference type="EC" id="2.7.4.22"/>
    </reaction>
</comment>
<dbReference type="SUPFAM" id="SSF53633">
    <property type="entry name" value="Carbamate kinase-like"/>
    <property type="match status" value="1"/>
</dbReference>
<protein>
    <recommendedName>
        <fullName evidence="11">Uridylate kinase</fullName>
        <shortName evidence="11">UK</shortName>
        <ecNumber evidence="11">2.7.4.22</ecNumber>
    </recommendedName>
    <alternativeName>
        <fullName evidence="11">Uridine monophosphate kinase</fullName>
        <shortName evidence="11">UMP kinase</shortName>
        <shortName evidence="11">UMPK</shortName>
    </alternativeName>
</protein>
<comment type="subcellular location">
    <subcellularLocation>
        <location evidence="1 11">Cytoplasm</location>
    </subcellularLocation>
</comment>
<dbReference type="InterPro" id="IPR036393">
    <property type="entry name" value="AceGlu_kinase-like_sf"/>
</dbReference>
<dbReference type="GO" id="GO:0006225">
    <property type="term" value="P:UDP biosynthetic process"/>
    <property type="evidence" value="ECO:0007669"/>
    <property type="project" value="TreeGrafter"/>
</dbReference>
<feature type="binding site" evidence="11">
    <location>
        <position position="165"/>
    </location>
    <ligand>
        <name>ATP</name>
        <dbReference type="ChEBI" id="CHEBI:30616"/>
    </ligand>
</feature>
<dbReference type="NCBIfam" id="TIGR02075">
    <property type="entry name" value="pyrH_bact"/>
    <property type="match status" value="1"/>
</dbReference>
<organism evidence="13 14">
    <name type="scientific">Candidatus Providencia siddallii</name>
    <dbReference type="NCBI Taxonomy" id="1715285"/>
    <lineage>
        <taxon>Bacteria</taxon>
        <taxon>Pseudomonadati</taxon>
        <taxon>Pseudomonadota</taxon>
        <taxon>Gammaproteobacteria</taxon>
        <taxon>Enterobacterales</taxon>
        <taxon>Morganellaceae</taxon>
        <taxon>Providencia</taxon>
    </lineage>
</organism>
<comment type="similarity">
    <text evidence="3 11">Belongs to the UMP kinase family.</text>
</comment>
<name>A0A0M6WA47_9GAMM</name>
<feature type="binding site" evidence="11">
    <location>
        <begin position="15"/>
        <end position="18"/>
    </location>
    <ligand>
        <name>ATP</name>
        <dbReference type="ChEBI" id="CHEBI:30616"/>
    </ligand>
</feature>
<evidence type="ECO:0000256" key="3">
    <source>
        <dbReference type="ARBA" id="ARBA00007614"/>
    </source>
</evidence>
<dbReference type="GO" id="GO:0033862">
    <property type="term" value="F:UMP kinase activity"/>
    <property type="evidence" value="ECO:0007669"/>
    <property type="project" value="UniProtKB-EC"/>
</dbReference>
<dbReference type="STRING" id="1715285.SOFFGTOCOR_0374"/>
<proteinExistence type="inferred from homology"/>
<dbReference type="GO" id="GO:0005829">
    <property type="term" value="C:cytosol"/>
    <property type="evidence" value="ECO:0007669"/>
    <property type="project" value="TreeGrafter"/>
</dbReference>
<feature type="domain" description="Aspartate/glutamate/uridylate kinase" evidence="12">
    <location>
        <begin position="11"/>
        <end position="219"/>
    </location>
</feature>
<dbReference type="PANTHER" id="PTHR42833:SF4">
    <property type="entry name" value="URIDYLATE KINASE PUMPKIN, CHLOROPLASTIC"/>
    <property type="match status" value="1"/>
</dbReference>
<comment type="pathway">
    <text evidence="2 11">Pyrimidine metabolism; CTP biosynthesis via de novo pathway; UDP from UMP (UMPK route): step 1/1.</text>
</comment>
<evidence type="ECO:0000313" key="14">
    <source>
        <dbReference type="Proteomes" id="UP000242301"/>
    </source>
</evidence>
<evidence type="ECO:0000259" key="12">
    <source>
        <dbReference type="Pfam" id="PF00696"/>
    </source>
</evidence>